<name>A0A212K6I4_9DELT</name>
<dbReference type="AlphaFoldDB" id="A0A212K6I4"/>
<dbReference type="SUPFAM" id="SSF55729">
    <property type="entry name" value="Acyl-CoA N-acyltransferases (Nat)"/>
    <property type="match status" value="1"/>
</dbReference>
<keyword evidence="2" id="KW-0808">Transferase</keyword>
<dbReference type="InterPro" id="IPR016181">
    <property type="entry name" value="Acyl_CoA_acyltransferase"/>
</dbReference>
<protein>
    <submittedName>
        <fullName evidence="2">Acetyltransferase, GNAT family</fullName>
    </submittedName>
</protein>
<gene>
    <name evidence="2" type="ORF">KL86DPRO_30037</name>
</gene>
<proteinExistence type="predicted"/>
<evidence type="ECO:0000313" key="2">
    <source>
        <dbReference type="EMBL" id="SBW07334.1"/>
    </source>
</evidence>
<dbReference type="EMBL" id="FLUQ01000003">
    <property type="protein sequence ID" value="SBW07334.1"/>
    <property type="molecule type" value="Genomic_DNA"/>
</dbReference>
<sequence>MEIRTMTMRDYESVHQLWLGTPGMGLNNLDDSREGIARYLARNPATCFVAVGDQGLAGAILAGHDGRRGYIYHTAVAVSERKKGIGNALLEAALAALEREGITKAALVVFSRNETGNGFWENRGFTARNDLVYRNKAIQASVRIDT</sequence>
<dbReference type="Gene3D" id="3.40.630.30">
    <property type="match status" value="1"/>
</dbReference>
<evidence type="ECO:0000259" key="1">
    <source>
        <dbReference type="PROSITE" id="PS51186"/>
    </source>
</evidence>
<dbReference type="InterPro" id="IPR000182">
    <property type="entry name" value="GNAT_dom"/>
</dbReference>
<reference evidence="2" key="1">
    <citation type="submission" date="2016-04" db="EMBL/GenBank/DDBJ databases">
        <authorList>
            <person name="Evans L.H."/>
            <person name="Alamgir A."/>
            <person name="Owens N."/>
            <person name="Weber N.D."/>
            <person name="Virtaneva K."/>
            <person name="Barbian K."/>
            <person name="Babar A."/>
            <person name="Rosenke K."/>
        </authorList>
    </citation>
    <scope>NUCLEOTIDE SEQUENCE</scope>
    <source>
        <strain evidence="2">86</strain>
    </source>
</reference>
<feature type="domain" description="N-acetyltransferase" evidence="1">
    <location>
        <begin position="1"/>
        <end position="145"/>
    </location>
</feature>
<accession>A0A212K6I4</accession>
<dbReference type="Pfam" id="PF00583">
    <property type="entry name" value="Acetyltransf_1"/>
    <property type="match status" value="1"/>
</dbReference>
<dbReference type="PROSITE" id="PS51186">
    <property type="entry name" value="GNAT"/>
    <property type="match status" value="1"/>
</dbReference>
<dbReference type="GO" id="GO:0016747">
    <property type="term" value="F:acyltransferase activity, transferring groups other than amino-acyl groups"/>
    <property type="evidence" value="ECO:0007669"/>
    <property type="project" value="InterPro"/>
</dbReference>
<organism evidence="2">
    <name type="scientific">uncultured delta proteobacterium</name>
    <dbReference type="NCBI Taxonomy" id="34034"/>
    <lineage>
        <taxon>Bacteria</taxon>
        <taxon>Deltaproteobacteria</taxon>
        <taxon>environmental samples</taxon>
    </lineage>
</organism>